<gene>
    <name evidence="2" type="ORF">HGA02_02090</name>
</gene>
<dbReference type="EMBL" id="JAAXOY010000018">
    <property type="protein sequence ID" value="NKY38351.1"/>
    <property type="molecule type" value="Genomic_DNA"/>
</dbReference>
<keyword evidence="1" id="KW-1133">Transmembrane helix</keyword>
<proteinExistence type="predicted"/>
<evidence type="ECO:0000313" key="3">
    <source>
        <dbReference type="Proteomes" id="UP000777774"/>
    </source>
</evidence>
<evidence type="ECO:0000313" key="2">
    <source>
        <dbReference type="EMBL" id="NKY38351.1"/>
    </source>
</evidence>
<dbReference type="RefSeq" id="WP_425483022.1">
    <property type="nucleotide sequence ID" value="NZ_JAAXOY010000018.1"/>
</dbReference>
<organism evidence="2 3">
    <name type="scientific">Cellulomonas septica</name>
    <dbReference type="NCBI Taxonomy" id="285080"/>
    <lineage>
        <taxon>Bacteria</taxon>
        <taxon>Bacillati</taxon>
        <taxon>Actinomycetota</taxon>
        <taxon>Actinomycetes</taxon>
        <taxon>Micrococcales</taxon>
        <taxon>Cellulomonadaceae</taxon>
        <taxon>Cellulomonas</taxon>
    </lineage>
</organism>
<reference evidence="2 3" key="1">
    <citation type="submission" date="2020-04" db="EMBL/GenBank/DDBJ databases">
        <title>MicrobeNet Type strains.</title>
        <authorList>
            <person name="Nicholson A.C."/>
        </authorList>
    </citation>
    <scope>NUCLEOTIDE SEQUENCE [LARGE SCALE GENOMIC DNA]</scope>
    <source>
        <strain evidence="2 3">ATCC BAA-787</strain>
    </source>
</reference>
<sequence>MLAGVVGATLALSPELLLVPGGAYLTVPALRSPLLLVAIVAVVVGVLVARRHPGWATVLVLMPFATTVWTGWFVLGWWAGLVAVAAVAAHRAPWRALPPAAAAVAVTSWFTVSDIVASVPLGSSAVGDDGRDGLVSLAAMLGLLVGAVAVATVGGMV</sequence>
<name>A0ABX1JVK5_9CELL</name>
<evidence type="ECO:0000256" key="1">
    <source>
        <dbReference type="SAM" id="Phobius"/>
    </source>
</evidence>
<keyword evidence="1" id="KW-0812">Transmembrane</keyword>
<keyword evidence="3" id="KW-1185">Reference proteome</keyword>
<feature type="non-terminal residue" evidence="2">
    <location>
        <position position="157"/>
    </location>
</feature>
<feature type="transmembrane region" description="Helical" evidence="1">
    <location>
        <begin position="61"/>
        <end position="88"/>
    </location>
</feature>
<protein>
    <submittedName>
        <fullName evidence="2">Uncharacterized protein</fullName>
    </submittedName>
</protein>
<feature type="transmembrane region" description="Helical" evidence="1">
    <location>
        <begin position="100"/>
        <end position="122"/>
    </location>
</feature>
<accession>A0ABX1JVK5</accession>
<dbReference type="Proteomes" id="UP000777774">
    <property type="component" value="Unassembled WGS sequence"/>
</dbReference>
<keyword evidence="1" id="KW-0472">Membrane</keyword>
<feature type="transmembrane region" description="Helical" evidence="1">
    <location>
        <begin position="134"/>
        <end position="156"/>
    </location>
</feature>
<comment type="caution">
    <text evidence="2">The sequence shown here is derived from an EMBL/GenBank/DDBJ whole genome shotgun (WGS) entry which is preliminary data.</text>
</comment>
<feature type="transmembrane region" description="Helical" evidence="1">
    <location>
        <begin position="28"/>
        <end position="49"/>
    </location>
</feature>